<organism evidence="1">
    <name type="scientific">Zea mays</name>
    <name type="common">Maize</name>
    <dbReference type="NCBI Taxonomy" id="4577"/>
    <lineage>
        <taxon>Eukaryota</taxon>
        <taxon>Viridiplantae</taxon>
        <taxon>Streptophyta</taxon>
        <taxon>Embryophyta</taxon>
        <taxon>Tracheophyta</taxon>
        <taxon>Spermatophyta</taxon>
        <taxon>Magnoliopsida</taxon>
        <taxon>Liliopsida</taxon>
        <taxon>Poales</taxon>
        <taxon>Poaceae</taxon>
        <taxon>PACMAD clade</taxon>
        <taxon>Panicoideae</taxon>
        <taxon>Andropogonodae</taxon>
        <taxon>Andropogoneae</taxon>
        <taxon>Tripsacinae</taxon>
        <taxon>Zea</taxon>
    </lineage>
</organism>
<dbReference type="EMBL" id="EU954441">
    <property type="protein sequence ID" value="ACG26559.1"/>
    <property type="molecule type" value="mRNA"/>
</dbReference>
<dbReference type="Proteomes" id="UP000007305">
    <property type="component" value="Chromosome 2"/>
</dbReference>
<evidence type="ECO:0007829" key="4">
    <source>
        <dbReference type="PeptideAtlas" id="B6SNX6"/>
    </source>
</evidence>
<evidence type="ECO:0000313" key="2">
    <source>
        <dbReference type="EnsemblPlants" id="Zm00001eb095280_P001"/>
    </source>
</evidence>
<dbReference type="InterPro" id="IPR039638">
    <property type="entry name" value="MED33A/B"/>
</dbReference>
<reference evidence="2" key="4">
    <citation type="submission" date="2021-05" db="UniProtKB">
        <authorList>
            <consortium name="EnsemblPlants"/>
        </authorList>
    </citation>
    <scope>IDENTIFICATION</scope>
    <source>
        <strain evidence="2">cv. B73</strain>
    </source>
</reference>
<evidence type="ECO:0000313" key="1">
    <source>
        <dbReference type="EMBL" id="ACG26559.1"/>
    </source>
</evidence>
<sequence>MATSAPPPSSAPWLEWAAEYTKAAQAEARPPPEWAARVAAAAAAAGESEDVPWSAGLAEVLARALFPGGGGGGGGAAPAAAAWKYAEAALAARLASPALLLALLSTRVIPHRLSRPMEYRLYLELLKRHGFNFHHQMKAANFRKCAFPLSDCSLYFLNTMLKSVVWNENQSNRCSVQCNLALFLMALKISISVSGVCNCNKVYTCIYTLLCDVSVVD</sequence>
<evidence type="ECO:0000313" key="3">
    <source>
        <dbReference type="Proteomes" id="UP000007305"/>
    </source>
</evidence>
<dbReference type="GO" id="GO:2000762">
    <property type="term" value="P:regulation of phenylpropanoid metabolic process"/>
    <property type="evidence" value="ECO:0007669"/>
    <property type="project" value="InterPro"/>
</dbReference>
<dbReference type="ExpressionAtlas" id="B6SNX6">
    <property type="expression patterns" value="baseline"/>
</dbReference>
<keyword evidence="4" id="KW-1267">Proteomics identification</keyword>
<dbReference type="PANTHER" id="PTHR33739:SF5">
    <property type="entry name" value="MEDIATOR OF RNA POLYMERASE II TRANSCRIPTION SUBUNIT 33A"/>
    <property type="match status" value="1"/>
</dbReference>
<dbReference type="OrthoDB" id="625764at2759"/>
<accession>B6SNX6</accession>
<dbReference type="KEGG" id="zma:100275134"/>
<dbReference type="RefSeq" id="NP_001310844.1">
    <property type="nucleotide sequence ID" value="NM_001323915.1"/>
</dbReference>
<dbReference type="PANTHER" id="PTHR33739">
    <property type="entry name" value="OS07G0681500 PROTEIN"/>
    <property type="match status" value="1"/>
</dbReference>
<keyword evidence="3" id="KW-1185">Reference proteome</keyword>
<reference evidence="2" key="3">
    <citation type="submission" date="2019-07" db="EMBL/GenBank/DDBJ databases">
        <authorList>
            <person name="Seetharam A."/>
            <person name="Woodhouse M."/>
            <person name="Cannon E."/>
        </authorList>
    </citation>
    <scope>NUCLEOTIDE SEQUENCE [LARGE SCALE GENOMIC DNA]</scope>
    <source>
        <strain evidence="2">cv. B73</strain>
    </source>
</reference>
<protein>
    <submittedName>
        <fullName evidence="1 2">Uncharacterized protein</fullName>
    </submittedName>
</protein>
<dbReference type="EnsemblPlants" id="Zm00001eb095280_T001">
    <property type="protein sequence ID" value="Zm00001eb095280_P001"/>
    <property type="gene ID" value="Zm00001eb095280"/>
</dbReference>
<dbReference type="GO" id="GO:0016592">
    <property type="term" value="C:mediator complex"/>
    <property type="evidence" value="ECO:0007669"/>
    <property type="project" value="InterPro"/>
</dbReference>
<dbReference type="HOGENOM" id="CLU_1273893_0_0_1"/>
<name>B6SNX6_MAIZE</name>
<dbReference type="GeneID" id="100275134"/>
<reference evidence="3" key="2">
    <citation type="submission" date="2015-12" db="EMBL/GenBank/DDBJ databases">
        <title>Update maize B73 reference genome by single molecule sequencing technologies.</title>
        <authorList>
            <consortium name="Maize Genome Sequencing Project"/>
            <person name="Ware D."/>
        </authorList>
    </citation>
    <scope>NUCLEOTIDE SEQUENCE [LARGE SCALE GENOMIC DNA]</scope>
    <source>
        <strain evidence="3">cv. B73</strain>
    </source>
</reference>
<proteinExistence type="evidence at protein level"/>
<dbReference type="AlphaFoldDB" id="B6SNX6"/>
<dbReference type="Gramene" id="Zm00001eb095280_T001">
    <property type="protein sequence ID" value="Zm00001eb095280_P001"/>
    <property type="gene ID" value="Zm00001eb095280"/>
</dbReference>
<reference evidence="1" key="1">
    <citation type="journal article" date="2009" name="Plant Mol. Biol.">
        <title>Insights into corn genes derived from large-scale cDNA sequencing.</title>
        <authorList>
            <person name="Alexandrov N.N."/>
            <person name="Brover V.V."/>
            <person name="Freidin S."/>
            <person name="Troukhan M.E."/>
            <person name="Tatarinova T.V."/>
            <person name="Zhang H."/>
            <person name="Swaller T.J."/>
            <person name="Lu Y.P."/>
            <person name="Bouck J."/>
            <person name="Flavell R.B."/>
            <person name="Feldmann K.A."/>
        </authorList>
    </citation>
    <scope>NUCLEOTIDE SEQUENCE</scope>
</reference>